<name>A0ABS8USC3_DATST</name>
<dbReference type="EMBL" id="JACEIK010002471">
    <property type="protein sequence ID" value="MCD9561390.1"/>
    <property type="molecule type" value="Genomic_DNA"/>
</dbReference>
<evidence type="ECO:0000313" key="3">
    <source>
        <dbReference type="Proteomes" id="UP000823775"/>
    </source>
</evidence>
<accession>A0ABS8USC3</accession>
<evidence type="ECO:0000313" key="2">
    <source>
        <dbReference type="EMBL" id="MCD9561390.1"/>
    </source>
</evidence>
<evidence type="ECO:0000256" key="1">
    <source>
        <dbReference type="SAM" id="MobiDB-lite"/>
    </source>
</evidence>
<proteinExistence type="predicted"/>
<feature type="region of interest" description="Disordered" evidence="1">
    <location>
        <begin position="22"/>
        <end position="44"/>
    </location>
</feature>
<feature type="non-terminal residue" evidence="2">
    <location>
        <position position="1"/>
    </location>
</feature>
<dbReference type="Proteomes" id="UP000823775">
    <property type="component" value="Unassembled WGS sequence"/>
</dbReference>
<protein>
    <submittedName>
        <fullName evidence="2">Uncharacterized protein</fullName>
    </submittedName>
</protein>
<organism evidence="2 3">
    <name type="scientific">Datura stramonium</name>
    <name type="common">Jimsonweed</name>
    <name type="synonym">Common thornapple</name>
    <dbReference type="NCBI Taxonomy" id="4076"/>
    <lineage>
        <taxon>Eukaryota</taxon>
        <taxon>Viridiplantae</taxon>
        <taxon>Streptophyta</taxon>
        <taxon>Embryophyta</taxon>
        <taxon>Tracheophyta</taxon>
        <taxon>Spermatophyta</taxon>
        <taxon>Magnoliopsida</taxon>
        <taxon>eudicotyledons</taxon>
        <taxon>Gunneridae</taxon>
        <taxon>Pentapetalae</taxon>
        <taxon>asterids</taxon>
        <taxon>lamiids</taxon>
        <taxon>Solanales</taxon>
        <taxon>Solanaceae</taxon>
        <taxon>Solanoideae</taxon>
        <taxon>Datureae</taxon>
        <taxon>Datura</taxon>
    </lineage>
</organism>
<sequence length="80" mass="9249">KRLGGGGCDGCSPKIMEAVRRRREWKERGKDEGQAAAKRGSYFGGVSPKIEEQRTREIWWLRPKVKGKMERFWVVLKRSG</sequence>
<gene>
    <name evidence="2" type="ORF">HAX54_020493</name>
</gene>
<comment type="caution">
    <text evidence="2">The sequence shown here is derived from an EMBL/GenBank/DDBJ whole genome shotgun (WGS) entry which is preliminary data.</text>
</comment>
<keyword evidence="3" id="KW-1185">Reference proteome</keyword>
<feature type="compositionally biased region" description="Basic and acidic residues" evidence="1">
    <location>
        <begin position="24"/>
        <end position="33"/>
    </location>
</feature>
<reference evidence="2 3" key="1">
    <citation type="journal article" date="2021" name="BMC Genomics">
        <title>Datura genome reveals duplications of psychoactive alkaloid biosynthetic genes and high mutation rate following tissue culture.</title>
        <authorList>
            <person name="Rajewski A."/>
            <person name="Carter-House D."/>
            <person name="Stajich J."/>
            <person name="Litt A."/>
        </authorList>
    </citation>
    <scope>NUCLEOTIDE SEQUENCE [LARGE SCALE GENOMIC DNA]</scope>
    <source>
        <strain evidence="2">AR-01</strain>
    </source>
</reference>